<gene>
    <name evidence="3" type="ORF">E2I00_005890</name>
</gene>
<dbReference type="OrthoDB" id="14911at2759"/>
<organism evidence="3 4">
    <name type="scientific">Balaenoptera physalus</name>
    <name type="common">Fin whale</name>
    <name type="synonym">Balaena physalus</name>
    <dbReference type="NCBI Taxonomy" id="9770"/>
    <lineage>
        <taxon>Eukaryota</taxon>
        <taxon>Metazoa</taxon>
        <taxon>Chordata</taxon>
        <taxon>Craniata</taxon>
        <taxon>Vertebrata</taxon>
        <taxon>Euteleostomi</taxon>
        <taxon>Mammalia</taxon>
        <taxon>Eutheria</taxon>
        <taxon>Laurasiatheria</taxon>
        <taxon>Artiodactyla</taxon>
        <taxon>Whippomorpha</taxon>
        <taxon>Cetacea</taxon>
        <taxon>Mysticeti</taxon>
        <taxon>Balaenopteridae</taxon>
        <taxon>Balaenoptera</taxon>
    </lineage>
</organism>
<proteinExistence type="predicted"/>
<dbReference type="GO" id="GO:0009395">
    <property type="term" value="P:phospholipid catabolic process"/>
    <property type="evidence" value="ECO:0007669"/>
    <property type="project" value="TreeGrafter"/>
</dbReference>
<evidence type="ECO:0000256" key="1">
    <source>
        <dbReference type="ARBA" id="ARBA00022737"/>
    </source>
</evidence>
<protein>
    <recommendedName>
        <fullName evidence="5">Phospholipase D</fullName>
    </recommendedName>
</protein>
<dbReference type="GO" id="GO:0032534">
    <property type="term" value="P:regulation of microvillus assembly"/>
    <property type="evidence" value="ECO:0007669"/>
    <property type="project" value="TreeGrafter"/>
</dbReference>
<evidence type="ECO:0000313" key="3">
    <source>
        <dbReference type="EMBL" id="KAB0392710.1"/>
    </source>
</evidence>
<comment type="caution">
    <text evidence="3">The sequence shown here is derived from an EMBL/GenBank/DDBJ whole genome shotgun (WGS) entry which is preliminary data.</text>
</comment>
<accession>A0A643BY61</accession>
<dbReference type="AlphaFoldDB" id="A0A643BY61"/>
<keyword evidence="2" id="KW-0443">Lipid metabolism</keyword>
<dbReference type="GO" id="GO:0004630">
    <property type="term" value="F:phospholipase D activity"/>
    <property type="evidence" value="ECO:0007669"/>
    <property type="project" value="TreeGrafter"/>
</dbReference>
<keyword evidence="1" id="KW-0677">Repeat</keyword>
<keyword evidence="4" id="KW-1185">Reference proteome</keyword>
<dbReference type="SUPFAM" id="SSF56024">
    <property type="entry name" value="Phospholipase D/nuclease"/>
    <property type="match status" value="1"/>
</dbReference>
<feature type="non-terminal residue" evidence="3">
    <location>
        <position position="1"/>
    </location>
</feature>
<reference evidence="3 4" key="1">
    <citation type="journal article" date="2019" name="PLoS ONE">
        <title>Genomic analyses reveal an absence of contemporary introgressive admixture between fin whales and blue whales, despite known hybrids.</title>
        <authorList>
            <person name="Westbury M.V."/>
            <person name="Petersen B."/>
            <person name="Lorenzen E.D."/>
        </authorList>
    </citation>
    <scope>NUCLEOTIDE SEQUENCE [LARGE SCALE GENOMIC DNA]</scope>
    <source>
        <strain evidence="3">FinWhale-01</strain>
    </source>
</reference>
<name>A0A643BY61_BALPH</name>
<dbReference type="EMBL" id="SGJD01003606">
    <property type="protein sequence ID" value="KAB0392710.1"/>
    <property type="molecule type" value="Genomic_DNA"/>
</dbReference>
<evidence type="ECO:0000256" key="2">
    <source>
        <dbReference type="ARBA" id="ARBA00023098"/>
    </source>
</evidence>
<dbReference type="PANTHER" id="PTHR18896:SF57">
    <property type="entry name" value="PHOSPHOLIPASE D1"/>
    <property type="match status" value="1"/>
</dbReference>
<dbReference type="PANTHER" id="PTHR18896">
    <property type="entry name" value="PHOSPHOLIPASE D"/>
    <property type="match status" value="1"/>
</dbReference>
<dbReference type="GO" id="GO:0060627">
    <property type="term" value="P:regulation of vesicle-mediated transport"/>
    <property type="evidence" value="ECO:0007669"/>
    <property type="project" value="TreeGrafter"/>
</dbReference>
<feature type="non-terminal residue" evidence="3">
    <location>
        <position position="242"/>
    </location>
</feature>
<sequence length="242" mass="27015">THAELEGNLVTELVYVHSKLLIADDNTVIIVNVLDVINQSAEQTSFVGGGGQNTFPPWKVHRNIGMDIDELAREGLETVSEGSANINDRSMLGKRDSEMAVIVQDTETVPSVMDGKEYQAGHFALGLRLQCFRVVLGYLSGPSEDIQDPVSDKFFKEVWVSTAARNATIYDKVFRCLPNDEVHNLIQLRDFISKPILAKEDPTRAEEELKKIRGFLVQFPFYFLSEENLLPSVGTKEAMVPT</sequence>
<evidence type="ECO:0000313" key="4">
    <source>
        <dbReference type="Proteomes" id="UP000437017"/>
    </source>
</evidence>
<dbReference type="Proteomes" id="UP000437017">
    <property type="component" value="Unassembled WGS sequence"/>
</dbReference>
<dbReference type="InterPro" id="IPR015679">
    <property type="entry name" value="PLipase_D_fam"/>
</dbReference>
<evidence type="ECO:0008006" key="5">
    <source>
        <dbReference type="Google" id="ProtNLM"/>
    </source>
</evidence>